<evidence type="ECO:0000256" key="2">
    <source>
        <dbReference type="ARBA" id="ARBA00004294"/>
    </source>
</evidence>
<dbReference type="EC" id="2.5.1.18" evidence="5"/>
<evidence type="ECO:0000256" key="1">
    <source>
        <dbReference type="ARBA" id="ARBA00003701"/>
    </source>
</evidence>
<keyword evidence="7 17" id="KW-0812">Transmembrane</keyword>
<keyword evidence="11" id="KW-0007">Acetylation</keyword>
<evidence type="ECO:0000256" key="10">
    <source>
        <dbReference type="ARBA" id="ARBA00022989"/>
    </source>
</evidence>
<dbReference type="RefSeq" id="XP_015517956.1">
    <property type="nucleotide sequence ID" value="XM_015662470.2"/>
</dbReference>
<evidence type="ECO:0000256" key="14">
    <source>
        <dbReference type="ARBA" id="ARBA00038540"/>
    </source>
</evidence>
<feature type="transmembrane region" description="Helical" evidence="17">
    <location>
        <begin position="12"/>
        <end position="32"/>
    </location>
</feature>
<evidence type="ECO:0000313" key="18">
    <source>
        <dbReference type="Proteomes" id="UP000829291"/>
    </source>
</evidence>
<comment type="subcellular location">
    <subcellularLocation>
        <location evidence="3">Endoplasmic reticulum membrane</location>
        <topology evidence="3">Multi-pass membrane protein</topology>
    </subcellularLocation>
    <subcellularLocation>
        <location evidence="2">Mitochondrion outer membrane</location>
    </subcellularLocation>
</comment>
<comment type="function">
    <text evidence="1">Conjugation of reduced glutathione to a wide number of exogenous and endogenous hydrophobic electrophiles.</text>
</comment>
<dbReference type="InterPro" id="IPR040162">
    <property type="entry name" value="MGST1-like"/>
</dbReference>
<evidence type="ECO:0000256" key="8">
    <source>
        <dbReference type="ARBA" id="ARBA00022787"/>
    </source>
</evidence>
<organism evidence="19">
    <name type="scientific">Neodiprion lecontei</name>
    <name type="common">Redheaded pine sawfly</name>
    <dbReference type="NCBI Taxonomy" id="441921"/>
    <lineage>
        <taxon>Eukaryota</taxon>
        <taxon>Metazoa</taxon>
        <taxon>Ecdysozoa</taxon>
        <taxon>Arthropoda</taxon>
        <taxon>Hexapoda</taxon>
        <taxon>Insecta</taxon>
        <taxon>Pterygota</taxon>
        <taxon>Neoptera</taxon>
        <taxon>Endopterygota</taxon>
        <taxon>Hymenoptera</taxon>
        <taxon>Tenthredinoidea</taxon>
        <taxon>Diprionidae</taxon>
        <taxon>Diprioninae</taxon>
        <taxon>Neodiprion</taxon>
    </lineage>
</organism>
<dbReference type="AlphaFoldDB" id="A0A6J0BT22"/>
<evidence type="ECO:0000256" key="15">
    <source>
        <dbReference type="ARBA" id="ARBA00039397"/>
    </source>
</evidence>
<dbReference type="InterPro" id="IPR001129">
    <property type="entry name" value="Membr-assoc_MAPEG"/>
</dbReference>
<dbReference type="OrthoDB" id="193139at2759"/>
<dbReference type="Proteomes" id="UP000829291">
    <property type="component" value="Chromosome 7"/>
</dbReference>
<dbReference type="GO" id="GO:0005789">
    <property type="term" value="C:endoplasmic reticulum membrane"/>
    <property type="evidence" value="ECO:0007669"/>
    <property type="project" value="UniProtKB-SubCell"/>
</dbReference>
<gene>
    <name evidence="19" type="primary">LOC107222927</name>
</gene>
<keyword evidence="9" id="KW-0256">Endoplasmic reticulum</keyword>
<keyword evidence="8" id="KW-1000">Mitochondrion outer membrane</keyword>
<evidence type="ECO:0000256" key="12">
    <source>
        <dbReference type="ARBA" id="ARBA00023128"/>
    </source>
</evidence>
<evidence type="ECO:0000256" key="17">
    <source>
        <dbReference type="SAM" id="Phobius"/>
    </source>
</evidence>
<dbReference type="GeneID" id="107222927"/>
<sequence length="149" mass="16677">MSLNVNPEIVSIFSLWGGVLALKILAMSLLTARQRFRKQVFANPEDTSLASKKSKVVFDDPDVERVRRAHLNDLENVVPWFIVTSLWIGTDPSTWLASLLIRTFVITRIIHTIVYAIVPFPQPARGLSFGVGFLTTGYMAVSTILHYSS</sequence>
<dbReference type="GO" id="GO:0004364">
    <property type="term" value="F:glutathione transferase activity"/>
    <property type="evidence" value="ECO:0007669"/>
    <property type="project" value="UniProtKB-EC"/>
</dbReference>
<evidence type="ECO:0000256" key="5">
    <source>
        <dbReference type="ARBA" id="ARBA00012452"/>
    </source>
</evidence>
<keyword evidence="6" id="KW-0808">Transferase</keyword>
<dbReference type="InterPro" id="IPR023352">
    <property type="entry name" value="MAPEG-like_dom_sf"/>
</dbReference>
<comment type="similarity">
    <text evidence="4">Belongs to the MAPEG family.</text>
</comment>
<dbReference type="FunFam" id="1.20.120.550:FF:000002">
    <property type="entry name" value="Microsomal glutathione S-transferase 1"/>
    <property type="match status" value="1"/>
</dbReference>
<keyword evidence="13 17" id="KW-0472">Membrane</keyword>
<proteinExistence type="inferred from homology"/>
<dbReference type="Gene3D" id="1.20.120.550">
    <property type="entry name" value="Membrane associated eicosanoid/glutathione metabolism-like domain"/>
    <property type="match status" value="1"/>
</dbReference>
<evidence type="ECO:0000256" key="3">
    <source>
        <dbReference type="ARBA" id="ARBA00004477"/>
    </source>
</evidence>
<comment type="subunit">
    <text evidence="14">Homotrimer; The trimer binds only one molecule of glutathione.</text>
</comment>
<feature type="transmembrane region" description="Helical" evidence="17">
    <location>
        <begin position="126"/>
        <end position="147"/>
    </location>
</feature>
<evidence type="ECO:0000256" key="6">
    <source>
        <dbReference type="ARBA" id="ARBA00022679"/>
    </source>
</evidence>
<dbReference type="PANTHER" id="PTHR10689:SF6">
    <property type="entry name" value="MICROSOMAL GLUTATHIONE S-TRANSFERASE 1"/>
    <property type="match status" value="1"/>
</dbReference>
<keyword evidence="18" id="KW-1185">Reference proteome</keyword>
<evidence type="ECO:0000313" key="19">
    <source>
        <dbReference type="RefSeq" id="XP_015517956.1"/>
    </source>
</evidence>
<dbReference type="FunCoup" id="A0A6J0BT22">
    <property type="interactions" value="432"/>
</dbReference>
<keyword evidence="12" id="KW-0496">Mitochondrion</keyword>
<protein>
    <recommendedName>
        <fullName evidence="15">Microsomal glutathione S-transferase 1</fullName>
        <ecNumber evidence="5">2.5.1.18</ecNumber>
    </recommendedName>
</protein>
<dbReference type="GO" id="GO:0005741">
    <property type="term" value="C:mitochondrial outer membrane"/>
    <property type="evidence" value="ECO:0007669"/>
    <property type="project" value="UniProtKB-SubCell"/>
</dbReference>
<dbReference type="InParanoid" id="A0A6J0BT22"/>
<comment type="catalytic activity">
    <reaction evidence="16">
        <text>RX + glutathione = an S-substituted glutathione + a halide anion + H(+)</text>
        <dbReference type="Rhea" id="RHEA:16437"/>
        <dbReference type="ChEBI" id="CHEBI:15378"/>
        <dbReference type="ChEBI" id="CHEBI:16042"/>
        <dbReference type="ChEBI" id="CHEBI:17792"/>
        <dbReference type="ChEBI" id="CHEBI:57925"/>
        <dbReference type="ChEBI" id="CHEBI:90779"/>
        <dbReference type="EC" id="2.5.1.18"/>
    </reaction>
    <physiologicalReaction direction="left-to-right" evidence="16">
        <dbReference type="Rhea" id="RHEA:16438"/>
    </physiologicalReaction>
</comment>
<reference evidence="19" key="1">
    <citation type="submission" date="2025-08" db="UniProtKB">
        <authorList>
            <consortium name="RefSeq"/>
        </authorList>
    </citation>
    <scope>IDENTIFICATION</scope>
    <source>
        <tissue evidence="19">Thorax and Abdomen</tissue>
    </source>
</reference>
<dbReference type="Pfam" id="PF01124">
    <property type="entry name" value="MAPEG"/>
    <property type="match status" value="1"/>
</dbReference>
<dbReference type="PANTHER" id="PTHR10689">
    <property type="entry name" value="MICROSOMAL GLUTATHIONE S-TRANSFERASE 1"/>
    <property type="match status" value="1"/>
</dbReference>
<feature type="transmembrane region" description="Helical" evidence="17">
    <location>
        <begin position="99"/>
        <end position="120"/>
    </location>
</feature>
<evidence type="ECO:0000256" key="7">
    <source>
        <dbReference type="ARBA" id="ARBA00022692"/>
    </source>
</evidence>
<evidence type="ECO:0000256" key="13">
    <source>
        <dbReference type="ARBA" id="ARBA00023136"/>
    </source>
</evidence>
<evidence type="ECO:0000256" key="4">
    <source>
        <dbReference type="ARBA" id="ARBA00010459"/>
    </source>
</evidence>
<dbReference type="SUPFAM" id="SSF161084">
    <property type="entry name" value="MAPEG domain-like"/>
    <property type="match status" value="1"/>
</dbReference>
<name>A0A6J0BT22_NEOLC</name>
<keyword evidence="10 17" id="KW-1133">Transmembrane helix</keyword>
<evidence type="ECO:0000256" key="9">
    <source>
        <dbReference type="ARBA" id="ARBA00022824"/>
    </source>
</evidence>
<dbReference type="KEGG" id="nlo:107222927"/>
<evidence type="ECO:0000256" key="16">
    <source>
        <dbReference type="ARBA" id="ARBA00049385"/>
    </source>
</evidence>
<evidence type="ECO:0000256" key="11">
    <source>
        <dbReference type="ARBA" id="ARBA00022990"/>
    </source>
</evidence>
<accession>A0A6J0BT22</accession>